<feature type="domain" description="ATP-dependent DNA ligase family profile" evidence="17">
    <location>
        <begin position="385"/>
        <end position="535"/>
    </location>
</feature>
<sequence>MDVIFESSRIAKNVSFTTYCRLLEKLASSDGVKTKEKILSKFIILWETQYLALDSISQYPCGGRASLYLLLRLLIPSHDRSRKAFGLREQTLSRLIIKAIGLAPNSLAARKLSHIHPNIIHRQTDFADVAYTVLKARSREDSVLSVKDLNAHLDDLTTAESYQMRLQVLRSLLQLTTALEQKWIIRLIVKRDSGCGLSGKSILKCFHPAAVSVFEVTQDLLPLCERIANIPSSNISMLTGLANDLSNSVNVTLFVPFRPMLCERANSGDMLVNAALHLYGKQNQGDTKGLKLLFETKFDGERVQVHKSSNSYRYWSRNGLEWTASYGEDGTRDFDRLSAQLHCGFAQHVTDCILDGEMMIFSNWSKSIMSKSTKFDVKRSSYQNPEIDNYRPCFIVFDILYLNSQLLTSKSLLERKHLLSEAFNLNSTSLDTDLFMDSDESLDFKPIPIIDGIIYVSKWYTASAHQTEVARAFNHLVNDHQEGLIVKIADSPSPYLPGIRTDSGWWKIKPDYIQGLLEDLDCIIVGGYFHHRGNKIITRVNHFLCAVRGDESTSEDNFNLTRFYTFCKVKSGLTVKQLKEINKLLGKHWKVYDKKHPNSSSTEWLCVNSERPDVWIAPQSSLVLQLHGAELIQSDSYSCGMTLRFPRVVAIRYDKNWCDSLSMSELIKLNTETERLSIVPTFSGLADVQHQHSFPDISNLNNSCSNTNQSSGYHTLNETTEQQTTELFINIDEPLATSSPIKQRKIDIYHEHLNYFENHEICLWLSNDIELNKKKEYETIIRHYGGVVVQNPSESTFCIVVDKLTLKVKFLRLFFMNFNYILLLQTKNLLNYSSTSKKRSSSIEYNVVHLNWLLACINKKSLLAWKPKDMFAMNSSVAAKMAQEYDKFGDSYSEPITSDELKLIFNDISCFGSVTEEKRDIPKLTVPKLSHYSKLKLLLDEFPNDMEVLHPLTGYILVLIRPLFSLENDEKKTVLTSLEIHQQLMIIDLRRLGSMCIGPIGIYKLESVSNLQSLLNMTYHNFLSVDSHTNDCMRSLCNNCINPTHVVVLSSSQEKEFNIWLNENYSTLNSWIRQFPRIPHFIKDSWLTECIMQSNWCSELNHLIEMN</sequence>
<dbReference type="GO" id="GO:0003910">
    <property type="term" value="F:DNA ligase (ATP) activity"/>
    <property type="evidence" value="ECO:0007669"/>
    <property type="project" value="UniProtKB-EC"/>
</dbReference>
<proteinExistence type="inferred from homology"/>
<comment type="caution">
    <text evidence="19">The sequence shown here is derived from an EMBL/GenBank/DDBJ whole genome shotgun (WGS) entry which is preliminary data.</text>
</comment>
<dbReference type="SUPFAM" id="SSF52113">
    <property type="entry name" value="BRCT domain"/>
    <property type="match status" value="1"/>
</dbReference>
<evidence type="ECO:0000256" key="12">
    <source>
        <dbReference type="ARBA" id="ARBA00023204"/>
    </source>
</evidence>
<dbReference type="Pfam" id="PF04679">
    <property type="entry name" value="DNA_ligase_A_C"/>
    <property type="match status" value="1"/>
</dbReference>
<dbReference type="STRING" id="6184.A0A430QQ25"/>
<dbReference type="NCBIfam" id="TIGR00574">
    <property type="entry name" value="dnl1"/>
    <property type="match status" value="1"/>
</dbReference>
<evidence type="ECO:0000256" key="11">
    <source>
        <dbReference type="ARBA" id="ARBA00023172"/>
    </source>
</evidence>
<dbReference type="GO" id="GO:0006310">
    <property type="term" value="P:DNA recombination"/>
    <property type="evidence" value="ECO:0007669"/>
    <property type="project" value="UniProtKB-KW"/>
</dbReference>
<name>A0A430QQ25_SCHBO</name>
<evidence type="ECO:0000256" key="2">
    <source>
        <dbReference type="ARBA" id="ARBA00004123"/>
    </source>
</evidence>
<dbReference type="GO" id="GO:0005958">
    <property type="term" value="C:DNA-dependent protein kinase-DNA ligase 4 complex"/>
    <property type="evidence" value="ECO:0007669"/>
    <property type="project" value="TreeGrafter"/>
</dbReference>
<evidence type="ECO:0000313" key="19">
    <source>
        <dbReference type="EMBL" id="RTG89805.1"/>
    </source>
</evidence>
<protein>
    <recommendedName>
        <fullName evidence="15">DNA ligase</fullName>
        <ecNumber evidence="15">6.5.1.1</ecNumber>
    </recommendedName>
</protein>
<dbReference type="PROSITE" id="PS00697">
    <property type="entry name" value="DNA_LIGASE_A1"/>
    <property type="match status" value="1"/>
</dbReference>
<evidence type="ECO:0000256" key="10">
    <source>
        <dbReference type="ARBA" id="ARBA00022842"/>
    </source>
</evidence>
<keyword evidence="13" id="KW-0539">Nucleus</keyword>
<dbReference type="InterPro" id="IPR012308">
    <property type="entry name" value="DNA_ligase_ATP-dep_N"/>
</dbReference>
<evidence type="ECO:0000256" key="9">
    <source>
        <dbReference type="ARBA" id="ARBA00022840"/>
    </source>
</evidence>
<dbReference type="Pfam" id="PF11411">
    <property type="entry name" value="DNA_ligase_IV"/>
    <property type="match status" value="1"/>
</dbReference>
<keyword evidence="20" id="KW-1185">Reference proteome</keyword>
<dbReference type="InterPro" id="IPR012309">
    <property type="entry name" value="DNA_ligase_ATP-dep_C"/>
</dbReference>
<comment type="similarity">
    <text evidence="3 16">Belongs to the ATP-dependent DNA ligase family.</text>
</comment>
<dbReference type="Pfam" id="PF01068">
    <property type="entry name" value="DNA_ligase_A_M"/>
    <property type="match status" value="1"/>
</dbReference>
<keyword evidence="10" id="KW-0460">Magnesium</keyword>
<evidence type="ECO:0000256" key="8">
    <source>
        <dbReference type="ARBA" id="ARBA00022763"/>
    </source>
</evidence>
<dbReference type="Gene3D" id="2.40.50.140">
    <property type="entry name" value="Nucleic acid-binding proteins"/>
    <property type="match status" value="1"/>
</dbReference>
<dbReference type="InterPro" id="IPR036599">
    <property type="entry name" value="DNA_ligase_N_sf"/>
</dbReference>
<evidence type="ECO:0000256" key="15">
    <source>
        <dbReference type="RuleBase" id="RU000617"/>
    </source>
</evidence>
<evidence type="ECO:0000256" key="1">
    <source>
        <dbReference type="ARBA" id="ARBA00001946"/>
    </source>
</evidence>
<evidence type="ECO:0000259" key="18">
    <source>
        <dbReference type="PROSITE" id="PS50172"/>
    </source>
</evidence>
<dbReference type="InterPro" id="IPR012340">
    <property type="entry name" value="NA-bd_OB-fold"/>
</dbReference>
<dbReference type="PROSITE" id="PS50172">
    <property type="entry name" value="BRCT"/>
    <property type="match status" value="1"/>
</dbReference>
<dbReference type="Pfam" id="PF04675">
    <property type="entry name" value="DNA_ligase_A_N"/>
    <property type="match status" value="1"/>
</dbReference>
<evidence type="ECO:0000256" key="5">
    <source>
        <dbReference type="ARBA" id="ARBA00022723"/>
    </source>
</evidence>
<keyword evidence="9 15" id="KW-0067">ATP-binding</keyword>
<dbReference type="SUPFAM" id="SSF50249">
    <property type="entry name" value="Nucleic acid-binding proteins"/>
    <property type="match status" value="1"/>
</dbReference>
<dbReference type="Gene3D" id="1.10.3260.10">
    <property type="entry name" value="DNA ligase, ATP-dependent, N-terminal domain"/>
    <property type="match status" value="1"/>
</dbReference>
<dbReference type="InterPro" id="IPR029710">
    <property type="entry name" value="LIG4"/>
</dbReference>
<keyword evidence="6" id="KW-0677">Repeat</keyword>
<evidence type="ECO:0000256" key="3">
    <source>
        <dbReference type="ARBA" id="ARBA00007572"/>
    </source>
</evidence>
<keyword evidence="11 15" id="KW-0233">DNA recombination</keyword>
<dbReference type="InterPro" id="IPR021536">
    <property type="entry name" value="DNA_ligase_IV_dom"/>
</dbReference>
<dbReference type="GO" id="GO:0003677">
    <property type="term" value="F:DNA binding"/>
    <property type="evidence" value="ECO:0007669"/>
    <property type="project" value="InterPro"/>
</dbReference>
<dbReference type="InterPro" id="IPR016059">
    <property type="entry name" value="DNA_ligase_ATP-dep_CS"/>
</dbReference>
<evidence type="ECO:0000256" key="13">
    <source>
        <dbReference type="ARBA" id="ARBA00023242"/>
    </source>
</evidence>
<comment type="cofactor">
    <cofactor evidence="1">
        <name>Mg(2+)</name>
        <dbReference type="ChEBI" id="CHEBI:18420"/>
    </cofactor>
</comment>
<dbReference type="GO" id="GO:0032807">
    <property type="term" value="C:DNA ligase IV complex"/>
    <property type="evidence" value="ECO:0007669"/>
    <property type="project" value="TreeGrafter"/>
</dbReference>
<dbReference type="Gene3D" id="3.30.470.30">
    <property type="entry name" value="DNA ligase/mRNA capping enzyme"/>
    <property type="match status" value="1"/>
</dbReference>
<dbReference type="AlphaFoldDB" id="A0A430QQ25"/>
<evidence type="ECO:0000256" key="14">
    <source>
        <dbReference type="ARBA" id="ARBA00034003"/>
    </source>
</evidence>
<feature type="domain" description="BRCT" evidence="18">
    <location>
        <begin position="751"/>
        <end position="870"/>
    </location>
</feature>
<dbReference type="SUPFAM" id="SSF56091">
    <property type="entry name" value="DNA ligase/mRNA capping enzyme, catalytic domain"/>
    <property type="match status" value="1"/>
</dbReference>
<comment type="subcellular location">
    <subcellularLocation>
        <location evidence="2">Nucleus</location>
    </subcellularLocation>
</comment>
<dbReference type="GO" id="GO:0005524">
    <property type="term" value="F:ATP binding"/>
    <property type="evidence" value="ECO:0007669"/>
    <property type="project" value="UniProtKB-KW"/>
</dbReference>
<dbReference type="EMBL" id="QMKO01001481">
    <property type="protein sequence ID" value="RTG89805.1"/>
    <property type="molecule type" value="Genomic_DNA"/>
</dbReference>
<evidence type="ECO:0000256" key="6">
    <source>
        <dbReference type="ARBA" id="ARBA00022737"/>
    </source>
</evidence>
<dbReference type="GO" id="GO:0046872">
    <property type="term" value="F:metal ion binding"/>
    <property type="evidence" value="ECO:0007669"/>
    <property type="project" value="UniProtKB-KW"/>
</dbReference>
<dbReference type="PANTHER" id="PTHR45997:SF1">
    <property type="entry name" value="DNA LIGASE 4"/>
    <property type="match status" value="1"/>
</dbReference>
<organism evidence="19 20">
    <name type="scientific">Schistosoma bovis</name>
    <name type="common">Blood fluke</name>
    <dbReference type="NCBI Taxonomy" id="6184"/>
    <lineage>
        <taxon>Eukaryota</taxon>
        <taxon>Metazoa</taxon>
        <taxon>Spiralia</taxon>
        <taxon>Lophotrochozoa</taxon>
        <taxon>Platyhelminthes</taxon>
        <taxon>Trematoda</taxon>
        <taxon>Digenea</taxon>
        <taxon>Strigeidida</taxon>
        <taxon>Schistosomatoidea</taxon>
        <taxon>Schistosomatidae</taxon>
        <taxon>Schistosoma</taxon>
    </lineage>
</organism>
<accession>A0A430QQ25</accession>
<comment type="catalytic activity">
    <reaction evidence="14 15">
        <text>ATP + (deoxyribonucleotide)n-3'-hydroxyl + 5'-phospho-(deoxyribonucleotide)m = (deoxyribonucleotide)n+m + AMP + diphosphate.</text>
        <dbReference type="EC" id="6.5.1.1"/>
    </reaction>
</comment>
<evidence type="ECO:0000313" key="20">
    <source>
        <dbReference type="Proteomes" id="UP000290809"/>
    </source>
</evidence>
<gene>
    <name evidence="19" type="ORF">DC041_0002284</name>
</gene>
<dbReference type="Pfam" id="PF00533">
    <property type="entry name" value="BRCT"/>
    <property type="match status" value="1"/>
</dbReference>
<keyword evidence="8 15" id="KW-0227">DNA damage</keyword>
<dbReference type="GO" id="GO:0006297">
    <property type="term" value="P:nucleotide-excision repair, DNA gap filling"/>
    <property type="evidence" value="ECO:0007669"/>
    <property type="project" value="TreeGrafter"/>
</dbReference>
<dbReference type="CDD" id="cd07903">
    <property type="entry name" value="Adenylation_DNA_ligase_IV"/>
    <property type="match status" value="1"/>
</dbReference>
<dbReference type="Gene3D" id="3.40.50.10190">
    <property type="entry name" value="BRCT domain"/>
    <property type="match status" value="1"/>
</dbReference>
<dbReference type="PROSITE" id="PS50160">
    <property type="entry name" value="DNA_LIGASE_A3"/>
    <property type="match status" value="1"/>
</dbReference>
<evidence type="ECO:0000256" key="7">
    <source>
        <dbReference type="ARBA" id="ARBA00022741"/>
    </source>
</evidence>
<keyword evidence="5" id="KW-0479">Metal-binding</keyword>
<dbReference type="Proteomes" id="UP000290809">
    <property type="component" value="Unassembled WGS sequence"/>
</dbReference>
<reference evidence="19 20" key="1">
    <citation type="journal article" date="2019" name="PLoS Pathog.">
        <title>Genome sequence of the bovine parasite Schistosoma bovis Tanzania.</title>
        <authorList>
            <person name="Oey H."/>
            <person name="Zakrzewski M."/>
            <person name="Gobert G."/>
            <person name="Gravermann K."/>
            <person name="Stoye J."/>
            <person name="Jones M."/>
            <person name="Mcmanus D."/>
            <person name="Krause L."/>
        </authorList>
    </citation>
    <scope>NUCLEOTIDE SEQUENCE [LARGE SCALE GENOMIC DNA]</scope>
    <source>
        <strain evidence="19 20">TAN1997</strain>
    </source>
</reference>
<evidence type="ECO:0000256" key="4">
    <source>
        <dbReference type="ARBA" id="ARBA00022598"/>
    </source>
</evidence>
<dbReference type="InterPro" id="IPR044125">
    <property type="entry name" value="Adenylation_DNA_ligase_IV"/>
</dbReference>
<dbReference type="GO" id="GO:0006303">
    <property type="term" value="P:double-strand break repair via nonhomologous end joining"/>
    <property type="evidence" value="ECO:0007669"/>
    <property type="project" value="TreeGrafter"/>
</dbReference>
<dbReference type="EC" id="6.5.1.1" evidence="15"/>
<dbReference type="InterPro" id="IPR036420">
    <property type="entry name" value="BRCT_dom_sf"/>
</dbReference>
<dbReference type="CDD" id="cd07968">
    <property type="entry name" value="OBF_DNA_ligase_IV"/>
    <property type="match status" value="1"/>
</dbReference>
<keyword evidence="12 15" id="KW-0234">DNA repair</keyword>
<keyword evidence="7 15" id="KW-0547">Nucleotide-binding</keyword>
<dbReference type="PANTHER" id="PTHR45997">
    <property type="entry name" value="DNA LIGASE 4"/>
    <property type="match status" value="1"/>
</dbReference>
<evidence type="ECO:0000259" key="17">
    <source>
        <dbReference type="PROSITE" id="PS50160"/>
    </source>
</evidence>
<dbReference type="GO" id="GO:0071897">
    <property type="term" value="P:DNA biosynthetic process"/>
    <property type="evidence" value="ECO:0007669"/>
    <property type="project" value="InterPro"/>
</dbReference>
<dbReference type="InterPro" id="IPR000977">
    <property type="entry name" value="DNA_ligase_ATP-dep"/>
</dbReference>
<dbReference type="InterPro" id="IPR001357">
    <property type="entry name" value="BRCT_dom"/>
</dbReference>
<keyword evidence="4 15" id="KW-0436">Ligase</keyword>
<dbReference type="InterPro" id="IPR012310">
    <property type="entry name" value="DNA_ligase_ATP-dep_cent"/>
</dbReference>
<evidence type="ECO:0000256" key="16">
    <source>
        <dbReference type="RuleBase" id="RU004196"/>
    </source>
</evidence>